<evidence type="ECO:0000259" key="3">
    <source>
        <dbReference type="PROSITE" id="PS50110"/>
    </source>
</evidence>
<feature type="modified residue" description="4-aspartylphosphate" evidence="2">
    <location>
        <position position="53"/>
    </location>
</feature>
<keyword evidence="5" id="KW-1185">Reference proteome</keyword>
<dbReference type="Gene3D" id="3.40.50.2300">
    <property type="match status" value="1"/>
</dbReference>
<dbReference type="SMART" id="SM00448">
    <property type="entry name" value="REC"/>
    <property type="match status" value="1"/>
</dbReference>
<accession>A0ABT9E6U0</accession>
<organism evidence="4 5">
    <name type="scientific">Paracraurococcus lichenis</name>
    <dbReference type="NCBI Taxonomy" id="3064888"/>
    <lineage>
        <taxon>Bacteria</taxon>
        <taxon>Pseudomonadati</taxon>
        <taxon>Pseudomonadota</taxon>
        <taxon>Alphaproteobacteria</taxon>
        <taxon>Acetobacterales</taxon>
        <taxon>Roseomonadaceae</taxon>
        <taxon>Paracraurococcus</taxon>
    </lineage>
</organism>
<evidence type="ECO:0000256" key="1">
    <source>
        <dbReference type="ARBA" id="ARBA00022553"/>
    </source>
</evidence>
<dbReference type="EMBL" id="JAUTWS010000035">
    <property type="protein sequence ID" value="MDO9711856.1"/>
    <property type="molecule type" value="Genomic_DNA"/>
</dbReference>
<evidence type="ECO:0000313" key="4">
    <source>
        <dbReference type="EMBL" id="MDO9711856.1"/>
    </source>
</evidence>
<dbReference type="SUPFAM" id="SSF52172">
    <property type="entry name" value="CheY-like"/>
    <property type="match status" value="1"/>
</dbReference>
<gene>
    <name evidence="4" type="ORF">Q7A36_26145</name>
</gene>
<dbReference type="Proteomes" id="UP001243009">
    <property type="component" value="Unassembled WGS sequence"/>
</dbReference>
<evidence type="ECO:0000313" key="5">
    <source>
        <dbReference type="Proteomes" id="UP001243009"/>
    </source>
</evidence>
<evidence type="ECO:0000256" key="2">
    <source>
        <dbReference type="PROSITE-ProRule" id="PRU00169"/>
    </source>
</evidence>
<dbReference type="PROSITE" id="PS50110">
    <property type="entry name" value="RESPONSE_REGULATORY"/>
    <property type="match status" value="1"/>
</dbReference>
<name>A0ABT9E6U0_9PROT</name>
<dbReference type="InterPro" id="IPR001789">
    <property type="entry name" value="Sig_transdc_resp-reg_receiver"/>
</dbReference>
<proteinExistence type="predicted"/>
<dbReference type="Pfam" id="PF00072">
    <property type="entry name" value="Response_reg"/>
    <property type="match status" value="1"/>
</dbReference>
<feature type="domain" description="Response regulatory" evidence="3">
    <location>
        <begin position="3"/>
        <end position="120"/>
    </location>
</feature>
<dbReference type="PANTHER" id="PTHR44591">
    <property type="entry name" value="STRESS RESPONSE REGULATOR PROTEIN 1"/>
    <property type="match status" value="1"/>
</dbReference>
<dbReference type="InterPro" id="IPR050595">
    <property type="entry name" value="Bact_response_regulator"/>
</dbReference>
<protein>
    <submittedName>
        <fullName evidence="4">Response regulator</fullName>
    </submittedName>
</protein>
<comment type="caution">
    <text evidence="4">The sequence shown here is derived from an EMBL/GenBank/DDBJ whole genome shotgun (WGS) entry which is preliminary data.</text>
</comment>
<dbReference type="InterPro" id="IPR011006">
    <property type="entry name" value="CheY-like_superfamily"/>
</dbReference>
<reference evidence="4 5" key="1">
    <citation type="submission" date="2023-08" db="EMBL/GenBank/DDBJ databases">
        <title>The draft genome sequence of Paracraurococcus sp. LOR1-02.</title>
        <authorList>
            <person name="Kingkaew E."/>
            <person name="Tanasupawat S."/>
        </authorList>
    </citation>
    <scope>NUCLEOTIDE SEQUENCE [LARGE SCALE GENOMIC DNA]</scope>
    <source>
        <strain evidence="4 5">LOR1-02</strain>
    </source>
</reference>
<dbReference type="RefSeq" id="WP_305106710.1">
    <property type="nucleotide sequence ID" value="NZ_JAUTWS010000035.1"/>
</dbReference>
<dbReference type="PANTHER" id="PTHR44591:SF25">
    <property type="entry name" value="CHEMOTAXIS TWO-COMPONENT RESPONSE REGULATOR"/>
    <property type="match status" value="1"/>
</dbReference>
<keyword evidence="1 2" id="KW-0597">Phosphoprotein</keyword>
<sequence length="123" mass="13062">MNTILTSDDSGMMLASTSRILQKAGFSVEGCANGQITIAKLEGGSKPEIIFTDMHMRVLDGLGFIKQAGQLPSTRFTPTVVLATESSQQKMDNLRGVGASGWLTKPTGPQVLVATLKQLLPRG</sequence>